<proteinExistence type="predicted"/>
<dbReference type="PANTHER" id="PTHR34413">
    <property type="entry name" value="PROPHAGE TAIL FIBER ASSEMBLY PROTEIN HOMOLOG TFAE-RELATED-RELATED"/>
    <property type="match status" value="1"/>
</dbReference>
<gene>
    <name evidence="2" type="ORF">E0L31_26795</name>
</gene>
<organism evidence="2">
    <name type="scientific">Serratia marcescens</name>
    <dbReference type="NCBI Taxonomy" id="615"/>
    <lineage>
        <taxon>Bacteria</taxon>
        <taxon>Pseudomonadati</taxon>
        <taxon>Pseudomonadota</taxon>
        <taxon>Gammaproteobacteria</taxon>
        <taxon>Enterobacterales</taxon>
        <taxon>Yersiniaceae</taxon>
        <taxon>Serratia</taxon>
    </lineage>
</organism>
<dbReference type="InterPro" id="IPR051220">
    <property type="entry name" value="TFA_Chaperone"/>
</dbReference>
<dbReference type="Pfam" id="PF02413">
    <property type="entry name" value="Caudo_TAP"/>
    <property type="match status" value="1"/>
</dbReference>
<dbReference type="AlphaFoldDB" id="A0A9X8VCS6"/>
<dbReference type="RefSeq" id="WP_212563102.1">
    <property type="nucleotide sequence ID" value="NZ_SPSG02000032.1"/>
</dbReference>
<name>A0A9X8VCS6_SERMA</name>
<feature type="region of interest" description="Disordered" evidence="1">
    <location>
        <begin position="44"/>
        <end position="72"/>
    </location>
</feature>
<accession>A0A9X8VCS6</accession>
<comment type="caution">
    <text evidence="2">The sequence shown here is derived from an EMBL/GenBank/DDBJ whole genome shotgun (WGS) entry which is preliminary data.</text>
</comment>
<sequence length="137" mass="15439">MGTYKFSATTTAFYPVEMLDMYEQAGTLPADLVDVTDADYTAFTGQPPAGKMRGSKGKKPAWVDIPPPTQEETRQGWVTNKTRLLEEAEAVIRVLERAVKLDMATDEEKAQLEAWERYSVLLSRVDVDNPEWPDKPE</sequence>
<evidence type="ECO:0000256" key="1">
    <source>
        <dbReference type="SAM" id="MobiDB-lite"/>
    </source>
</evidence>
<evidence type="ECO:0000313" key="2">
    <source>
        <dbReference type="EMBL" id="TFU54852.1"/>
    </source>
</evidence>
<reference evidence="2" key="1">
    <citation type="submission" date="2019-03" db="EMBL/GenBank/DDBJ databases">
        <title>Serratia marcescens strain N2 draft genome.</title>
        <authorList>
            <person name="Yassin A."/>
            <person name="El-Kenawy N."/>
            <person name="Youssef N.H."/>
        </authorList>
    </citation>
    <scope>NUCLEOTIDE SEQUENCE [LARGE SCALE GENOMIC DNA]</scope>
    <source>
        <strain evidence="2">N2</strain>
    </source>
</reference>
<dbReference type="EMBL" id="SPSG01003714">
    <property type="protein sequence ID" value="TFU54852.1"/>
    <property type="molecule type" value="Genomic_DNA"/>
</dbReference>
<dbReference type="InterPro" id="IPR003458">
    <property type="entry name" value="Phage_T4_Gp38_tail_assem"/>
</dbReference>
<dbReference type="PANTHER" id="PTHR34413:SF2">
    <property type="entry name" value="PROPHAGE TAIL FIBER ASSEMBLY PROTEIN HOMOLOG TFAE-RELATED"/>
    <property type="match status" value="1"/>
</dbReference>
<protein>
    <submittedName>
        <fullName evidence="2">Tail fiber assembly protein</fullName>
    </submittedName>
</protein>